<keyword evidence="9" id="KW-0411">Iron-sulfur</keyword>
<dbReference type="AlphaFoldDB" id="A0A0A6PDA3"/>
<protein>
    <submittedName>
        <fullName evidence="10">Lysine 2,3-aminomutase</fullName>
    </submittedName>
</protein>
<accession>A0A0A6PDA3</accession>
<organism evidence="10 11">
    <name type="scientific">Candidatus Thiomargarita nelsonii</name>
    <dbReference type="NCBI Taxonomy" id="1003181"/>
    <lineage>
        <taxon>Bacteria</taxon>
        <taxon>Pseudomonadati</taxon>
        <taxon>Pseudomonadota</taxon>
        <taxon>Gammaproteobacteria</taxon>
        <taxon>Thiotrichales</taxon>
        <taxon>Thiotrichaceae</taxon>
        <taxon>Thiomargarita</taxon>
    </lineage>
</organism>
<dbReference type="InterPro" id="IPR013785">
    <property type="entry name" value="Aldolase_TIM"/>
</dbReference>
<sequence>MIPKYQAYTLQNLQMIPQIQQLPQAIQFDLQVVGQVYPFRTNNYVVEELINWDNALNDPLFTLTFPNKEMLIPAHYEQMASVIRENASTAEIEAIANKIRLQLNPHPAGQIEHNIPNLEGNPLKGIQHKYRETVLFFPSQGQTCHAYCSFCFRWPQFVGISDMKLASREVDALIQYVSKHPEVSDILLTGGDPLIMKTRVLATYIDALLDANLPHLKTIRIGTKSLSFWPYRFTTDLDAEDLLTLFAKVTQKNKHLAVMAHFNHPRELQTDAVREAIKLIRETGAQIRTQSPLLAHINDQPEIWSEMWKVQTELGCIPYYMFITRDTGAQHYFGVSLVRAWEIFKNAYQGVTGLARTVRGPSMSTTPGKIQILGVGQVKGEKVLVMQFLQARNPQWVRQPFFAKYDEKATWLDKLEPFGEESFFFET</sequence>
<dbReference type="SFLD" id="SFLDS00029">
    <property type="entry name" value="Radical_SAM"/>
    <property type="match status" value="1"/>
</dbReference>
<dbReference type="Proteomes" id="UP000030428">
    <property type="component" value="Unassembled WGS sequence"/>
</dbReference>
<dbReference type="InterPro" id="IPR003739">
    <property type="entry name" value="Lys_aminomutase/Glu_NH3_mut"/>
</dbReference>
<name>A0A0A6PDA3_9GAMM</name>
<evidence type="ECO:0000256" key="7">
    <source>
        <dbReference type="ARBA" id="ARBA00022898"/>
    </source>
</evidence>
<evidence type="ECO:0000256" key="5">
    <source>
        <dbReference type="ARBA" id="ARBA00022691"/>
    </source>
</evidence>
<comment type="cofactor">
    <cofactor evidence="2">
        <name>[4Fe-4S] cluster</name>
        <dbReference type="ChEBI" id="CHEBI:49883"/>
    </cofactor>
</comment>
<evidence type="ECO:0000256" key="8">
    <source>
        <dbReference type="ARBA" id="ARBA00023004"/>
    </source>
</evidence>
<keyword evidence="8" id="KW-0408">Iron</keyword>
<dbReference type="GO" id="GO:0046872">
    <property type="term" value="F:metal ion binding"/>
    <property type="evidence" value="ECO:0007669"/>
    <property type="project" value="UniProtKB-KW"/>
</dbReference>
<dbReference type="Gene3D" id="3.20.20.70">
    <property type="entry name" value="Aldolase class I"/>
    <property type="match status" value="1"/>
</dbReference>
<keyword evidence="5" id="KW-0949">S-adenosyl-L-methionine</keyword>
<evidence type="ECO:0000256" key="6">
    <source>
        <dbReference type="ARBA" id="ARBA00022723"/>
    </source>
</evidence>
<keyword evidence="6" id="KW-0479">Metal-binding</keyword>
<evidence type="ECO:0000256" key="9">
    <source>
        <dbReference type="ARBA" id="ARBA00023014"/>
    </source>
</evidence>
<evidence type="ECO:0000256" key="2">
    <source>
        <dbReference type="ARBA" id="ARBA00001966"/>
    </source>
</evidence>
<reference evidence="10 11" key="1">
    <citation type="journal article" date="2016" name="Front. Microbiol.">
        <title>Single-Cell (Meta-)Genomics of a Dimorphic Candidatus Thiomargarita nelsonii Reveals Genomic Plasticity.</title>
        <authorList>
            <person name="Flood B.E."/>
            <person name="Fliss P."/>
            <person name="Jones D.S."/>
            <person name="Dick G.J."/>
            <person name="Jain S."/>
            <person name="Kaster A.K."/>
            <person name="Winkel M."/>
            <person name="Mussmann M."/>
            <person name="Bailey J."/>
        </authorList>
    </citation>
    <scope>NUCLEOTIDE SEQUENCE [LARGE SCALE GENOMIC DNA]</scope>
    <source>
        <strain evidence="10">Hydrate Ridge</strain>
    </source>
</reference>
<evidence type="ECO:0000313" key="11">
    <source>
        <dbReference type="Proteomes" id="UP000030428"/>
    </source>
</evidence>
<keyword evidence="4" id="KW-0004">4Fe-4S</keyword>
<keyword evidence="7" id="KW-0663">Pyridoxal phosphate</keyword>
<dbReference type="InterPro" id="IPR007197">
    <property type="entry name" value="rSAM"/>
</dbReference>
<evidence type="ECO:0000256" key="1">
    <source>
        <dbReference type="ARBA" id="ARBA00001933"/>
    </source>
</evidence>
<dbReference type="SUPFAM" id="SSF102114">
    <property type="entry name" value="Radical SAM enzymes"/>
    <property type="match status" value="1"/>
</dbReference>
<dbReference type="PANTHER" id="PTHR30538">
    <property type="entry name" value="LYSINE 2,3-AMINOMUTASE-RELATED"/>
    <property type="match status" value="1"/>
</dbReference>
<evidence type="ECO:0000313" key="10">
    <source>
        <dbReference type="EMBL" id="KHD08663.1"/>
    </source>
</evidence>
<dbReference type="GO" id="GO:0003824">
    <property type="term" value="F:catalytic activity"/>
    <property type="evidence" value="ECO:0007669"/>
    <property type="project" value="InterPro"/>
</dbReference>
<dbReference type="PANTHER" id="PTHR30538:SF0">
    <property type="entry name" value="L-LYSINE 2,3-AMINOMUTASE AQ_1632-RELATED"/>
    <property type="match status" value="1"/>
</dbReference>
<dbReference type="InterPro" id="IPR058240">
    <property type="entry name" value="rSAM_sf"/>
</dbReference>
<evidence type="ECO:0000256" key="3">
    <source>
        <dbReference type="ARBA" id="ARBA00008703"/>
    </source>
</evidence>
<comment type="similarity">
    <text evidence="3">Belongs to the radical SAM superfamily. KamA family.</text>
</comment>
<proteinExistence type="inferred from homology"/>
<gene>
    <name evidence="10" type="ORF">PN36_21410</name>
</gene>
<comment type="caution">
    <text evidence="10">The sequence shown here is derived from an EMBL/GenBank/DDBJ whole genome shotgun (WGS) entry which is preliminary data.</text>
</comment>
<dbReference type="GO" id="GO:0051539">
    <property type="term" value="F:4 iron, 4 sulfur cluster binding"/>
    <property type="evidence" value="ECO:0007669"/>
    <property type="project" value="UniProtKB-KW"/>
</dbReference>
<comment type="cofactor">
    <cofactor evidence="1">
        <name>pyridoxal 5'-phosphate</name>
        <dbReference type="ChEBI" id="CHEBI:597326"/>
    </cofactor>
</comment>
<dbReference type="SFLD" id="SFLDG01070">
    <property type="entry name" value="PLP-dependent"/>
    <property type="match status" value="1"/>
</dbReference>
<evidence type="ECO:0000256" key="4">
    <source>
        <dbReference type="ARBA" id="ARBA00022485"/>
    </source>
</evidence>
<dbReference type="EMBL" id="JSZA02000096">
    <property type="protein sequence ID" value="KHD08663.1"/>
    <property type="molecule type" value="Genomic_DNA"/>
</dbReference>
<keyword evidence="11" id="KW-1185">Reference proteome</keyword>